<accession>A0A8S1ESA0</accession>
<organism evidence="1 2">
    <name type="scientific">Caenorhabditis bovis</name>
    <dbReference type="NCBI Taxonomy" id="2654633"/>
    <lineage>
        <taxon>Eukaryota</taxon>
        <taxon>Metazoa</taxon>
        <taxon>Ecdysozoa</taxon>
        <taxon>Nematoda</taxon>
        <taxon>Chromadorea</taxon>
        <taxon>Rhabditida</taxon>
        <taxon>Rhabditina</taxon>
        <taxon>Rhabditomorpha</taxon>
        <taxon>Rhabditoidea</taxon>
        <taxon>Rhabditidae</taxon>
        <taxon>Peloderinae</taxon>
        <taxon>Caenorhabditis</taxon>
    </lineage>
</organism>
<dbReference type="OrthoDB" id="5854489at2759"/>
<dbReference type="Proteomes" id="UP000494206">
    <property type="component" value="Unassembled WGS sequence"/>
</dbReference>
<dbReference type="Gene3D" id="1.20.120.330">
    <property type="entry name" value="Nucleotidyltransferases domain 2"/>
    <property type="match status" value="1"/>
</dbReference>
<dbReference type="EMBL" id="CADEPM010000005">
    <property type="protein sequence ID" value="CAB3406527.1"/>
    <property type="molecule type" value="Genomic_DNA"/>
</dbReference>
<name>A0A8S1ESA0_9PELO</name>
<sequence>MLRLLYGYQLATTVSNLRMIHGKALISTVDMLKERANGYLADNDTAQASEESFQIFNKLCRFIVKKADQAKDIVAGWGSAYKFRVKGWTQNDLSVEDVKFSLPFVIRFIDIVDGDQNVNREMATYVKENLYTINIDEIAAEIYEESNDGKITQLLQKT</sequence>
<proteinExistence type="predicted"/>
<evidence type="ECO:0000313" key="1">
    <source>
        <dbReference type="EMBL" id="CAB3406527.1"/>
    </source>
</evidence>
<gene>
    <name evidence="1" type="ORF">CBOVIS_LOCUS8589</name>
</gene>
<evidence type="ECO:0000313" key="2">
    <source>
        <dbReference type="Proteomes" id="UP000494206"/>
    </source>
</evidence>
<keyword evidence="2" id="KW-1185">Reference proteome</keyword>
<protein>
    <submittedName>
        <fullName evidence="1">Uncharacterized protein</fullName>
    </submittedName>
</protein>
<reference evidence="1 2" key="1">
    <citation type="submission" date="2020-04" db="EMBL/GenBank/DDBJ databases">
        <authorList>
            <person name="Laetsch R D."/>
            <person name="Stevens L."/>
            <person name="Kumar S."/>
            <person name="Blaxter L. M."/>
        </authorList>
    </citation>
    <scope>NUCLEOTIDE SEQUENCE [LARGE SCALE GENOMIC DNA]</scope>
</reference>
<dbReference type="AlphaFoldDB" id="A0A8S1ESA0"/>
<comment type="caution">
    <text evidence="1">The sequence shown here is derived from an EMBL/GenBank/DDBJ whole genome shotgun (WGS) entry which is preliminary data.</text>
</comment>